<dbReference type="Proteomes" id="UP000504636">
    <property type="component" value="Unplaced"/>
</dbReference>
<evidence type="ECO:0000313" key="2">
    <source>
        <dbReference type="EMBL" id="KAF2812776.1"/>
    </source>
</evidence>
<dbReference type="EMBL" id="MU003696">
    <property type="protein sequence ID" value="KAF2812776.1"/>
    <property type="molecule type" value="Genomic_DNA"/>
</dbReference>
<reference evidence="4" key="2">
    <citation type="submission" date="2020-04" db="EMBL/GenBank/DDBJ databases">
        <authorList>
            <consortium name="NCBI Genome Project"/>
        </authorList>
    </citation>
    <scope>NUCLEOTIDE SEQUENCE</scope>
    <source>
        <strain evidence="4">CBS 304.34</strain>
    </source>
</reference>
<organism evidence="2">
    <name type="scientific">Mytilinidion resinicola</name>
    <dbReference type="NCBI Taxonomy" id="574789"/>
    <lineage>
        <taxon>Eukaryota</taxon>
        <taxon>Fungi</taxon>
        <taxon>Dikarya</taxon>
        <taxon>Ascomycota</taxon>
        <taxon>Pezizomycotina</taxon>
        <taxon>Dothideomycetes</taxon>
        <taxon>Pleosporomycetidae</taxon>
        <taxon>Mytilinidiales</taxon>
        <taxon>Mytilinidiaceae</taxon>
        <taxon>Mytilinidion</taxon>
    </lineage>
</organism>
<feature type="compositionally biased region" description="Polar residues" evidence="1">
    <location>
        <begin position="52"/>
        <end position="63"/>
    </location>
</feature>
<reference evidence="4" key="3">
    <citation type="submission" date="2025-04" db="UniProtKB">
        <authorList>
            <consortium name="RefSeq"/>
        </authorList>
    </citation>
    <scope>IDENTIFICATION</scope>
    <source>
        <strain evidence="4">CBS 304.34</strain>
    </source>
</reference>
<sequence>MAAACPSSSLHFVVSTDLAKPNPELRKLIRSHVMLGKNKGNQIPPRKKKGQSEVQDASPSSPKCTYADASGPNGHLLAPLASTTAAYEIQTHSPIMIPRNFGSTMSTIRFPDAVEPSAVEVVLQFSSIAKKILFPLEACMFFEKRAEGWIAPLTFDSAFLHAMIFTSQHYFDAIVPRRSLPPNDRIFPHLLKTLRILRERFAQDDDQARLSFTTLAAVMSIAGHALVTGDTKAAKNHIEGLHKIVTLRGGVTTFRPNAKLLVEILRTDLGMALCSDSRPVFFGPGEPFLPYPDLTLLLELDAPSNSVLTFDNIHGELAQAWGVMWDFCCVINFAVNTDQRISTETFLETMASVMYRLLNMRFNFGSSDYAVRLGLLAFSSKVLLQWNHLGLSYSHLASAFRSCLADLTCSPQLMVWLLMVGAVSVFDANDDMWLKPSLLHSLRLCEIESWTQMQDLLKSFMWIELVYDKLGKAMFDSIVGSNNPTIYERIEPYTTIP</sequence>
<evidence type="ECO:0000313" key="3">
    <source>
        <dbReference type="Proteomes" id="UP000504636"/>
    </source>
</evidence>
<name>A0A6A6YUZ0_9PEZI</name>
<keyword evidence="3" id="KW-1185">Reference proteome</keyword>
<dbReference type="PANTHER" id="PTHR37540:SF9">
    <property type="entry name" value="ZN(2)-C6 FUNGAL-TYPE DOMAIN-CONTAINING PROTEIN"/>
    <property type="match status" value="1"/>
</dbReference>
<dbReference type="GeneID" id="54465107"/>
<dbReference type="RefSeq" id="XP_033579740.1">
    <property type="nucleotide sequence ID" value="XM_033724214.1"/>
</dbReference>
<gene>
    <name evidence="2 4" type="ORF">BDZ99DRAFT_507057</name>
</gene>
<evidence type="ECO:0000313" key="4">
    <source>
        <dbReference type="RefSeq" id="XP_033579740.1"/>
    </source>
</evidence>
<dbReference type="OrthoDB" id="4158087at2759"/>
<evidence type="ECO:0008006" key="5">
    <source>
        <dbReference type="Google" id="ProtNLM"/>
    </source>
</evidence>
<protein>
    <recommendedName>
        <fullName evidence="5">Transcription factor domain-containing protein</fullName>
    </recommendedName>
</protein>
<accession>A0A6A6YUZ0</accession>
<dbReference type="PANTHER" id="PTHR37540">
    <property type="entry name" value="TRANSCRIPTION FACTOR (ACR-2), PUTATIVE-RELATED-RELATED"/>
    <property type="match status" value="1"/>
</dbReference>
<evidence type="ECO:0000256" key="1">
    <source>
        <dbReference type="SAM" id="MobiDB-lite"/>
    </source>
</evidence>
<dbReference type="AlphaFoldDB" id="A0A6A6YUZ0"/>
<reference evidence="2 4" key="1">
    <citation type="journal article" date="2020" name="Stud. Mycol.">
        <title>101 Dothideomycetes genomes: a test case for predicting lifestyles and emergence of pathogens.</title>
        <authorList>
            <person name="Haridas S."/>
            <person name="Albert R."/>
            <person name="Binder M."/>
            <person name="Bloem J."/>
            <person name="Labutti K."/>
            <person name="Salamov A."/>
            <person name="Andreopoulos B."/>
            <person name="Baker S."/>
            <person name="Barry K."/>
            <person name="Bills G."/>
            <person name="Bluhm B."/>
            <person name="Cannon C."/>
            <person name="Castanera R."/>
            <person name="Culley D."/>
            <person name="Daum C."/>
            <person name="Ezra D."/>
            <person name="Gonzalez J."/>
            <person name="Henrissat B."/>
            <person name="Kuo A."/>
            <person name="Liang C."/>
            <person name="Lipzen A."/>
            <person name="Lutzoni F."/>
            <person name="Magnuson J."/>
            <person name="Mondo S."/>
            <person name="Nolan M."/>
            <person name="Ohm R."/>
            <person name="Pangilinan J."/>
            <person name="Park H.-J."/>
            <person name="Ramirez L."/>
            <person name="Alfaro M."/>
            <person name="Sun H."/>
            <person name="Tritt A."/>
            <person name="Yoshinaga Y."/>
            <person name="Zwiers L.-H."/>
            <person name="Turgeon B."/>
            <person name="Goodwin S."/>
            <person name="Spatafora J."/>
            <person name="Crous P."/>
            <person name="Grigoriev I."/>
        </authorList>
    </citation>
    <scope>NUCLEOTIDE SEQUENCE</scope>
    <source>
        <strain evidence="2 4">CBS 304.34</strain>
    </source>
</reference>
<feature type="region of interest" description="Disordered" evidence="1">
    <location>
        <begin position="35"/>
        <end position="65"/>
    </location>
</feature>
<proteinExistence type="predicted"/>